<dbReference type="AlphaFoldDB" id="S7JMN6"/>
<dbReference type="Proteomes" id="UP000014854">
    <property type="component" value="Unassembled WGS sequence"/>
</dbReference>
<reference evidence="1 2" key="1">
    <citation type="journal article" date="2013" name="Gut Pathog.">
        <title>Evidence of a new metabolic capacity in an emerging diarrheal pathogen: lessons from the draft genomes of Vibrio fluvialis strains PG41 and I21563.</title>
        <authorList>
            <person name="Khatri I."/>
            <person name="Mahajan S."/>
            <person name="Dureja C."/>
            <person name="Subramanian S."/>
            <person name="Raychaudhuri S."/>
        </authorList>
    </citation>
    <scope>NUCLEOTIDE SEQUENCE [LARGE SCALE GENOMIC DNA]</scope>
    <source>
        <strain evidence="1 2">PG41</strain>
    </source>
</reference>
<accession>S7JMN6</accession>
<dbReference type="PATRIC" id="fig|1336752.4.peg.1731"/>
<dbReference type="EMBL" id="ASXS01000006">
    <property type="protein sequence ID" value="EPP23470.1"/>
    <property type="molecule type" value="Genomic_DNA"/>
</dbReference>
<evidence type="ECO:0000313" key="2">
    <source>
        <dbReference type="Proteomes" id="UP000014854"/>
    </source>
</evidence>
<organism evidence="1 2">
    <name type="scientific">Vibrio fluvialis PG41</name>
    <dbReference type="NCBI Taxonomy" id="1336752"/>
    <lineage>
        <taxon>Bacteria</taxon>
        <taxon>Pseudomonadati</taxon>
        <taxon>Pseudomonadota</taxon>
        <taxon>Gammaproteobacteria</taxon>
        <taxon>Vibrionales</taxon>
        <taxon>Vibrionaceae</taxon>
        <taxon>Vibrio</taxon>
    </lineage>
</organism>
<gene>
    <name evidence="1" type="ORF">L910_4030</name>
</gene>
<sequence length="40" mass="4819">MFAQLDKGKVKREPTDEMIKMMRQLTKNEFDVNNFVLERS</sequence>
<protein>
    <submittedName>
        <fullName evidence="1">Uncharacterized protein</fullName>
    </submittedName>
</protein>
<comment type="caution">
    <text evidence="1">The sequence shown here is derived from an EMBL/GenBank/DDBJ whole genome shotgun (WGS) entry which is preliminary data.</text>
</comment>
<name>S7JMN6_VIBFL</name>
<evidence type="ECO:0000313" key="1">
    <source>
        <dbReference type="EMBL" id="EPP23470.1"/>
    </source>
</evidence>
<proteinExistence type="predicted"/>